<sequence length="49" mass="5228">MTPAYLLINVPNRISKTQGCQPVEVPADQDRSLLIAAVERCLADAAGCD</sequence>
<organism evidence="1 2">
    <name type="scientific">Rhodopirellula baltica SWK14</name>
    <dbReference type="NCBI Taxonomy" id="993516"/>
    <lineage>
        <taxon>Bacteria</taxon>
        <taxon>Pseudomonadati</taxon>
        <taxon>Planctomycetota</taxon>
        <taxon>Planctomycetia</taxon>
        <taxon>Pirellulales</taxon>
        <taxon>Pirellulaceae</taxon>
        <taxon>Rhodopirellula</taxon>
    </lineage>
</organism>
<evidence type="ECO:0000313" key="1">
    <source>
        <dbReference type="EMBL" id="ELP34118.1"/>
    </source>
</evidence>
<name>L7CJD7_RHOBT</name>
<dbReference type="EMBL" id="AMWG01000043">
    <property type="protein sequence ID" value="ELP34118.1"/>
    <property type="molecule type" value="Genomic_DNA"/>
</dbReference>
<dbReference type="AlphaFoldDB" id="L7CJD7"/>
<dbReference type="PATRIC" id="fig|993516.3.peg.2401"/>
<dbReference type="Proteomes" id="UP000010959">
    <property type="component" value="Unassembled WGS sequence"/>
</dbReference>
<protein>
    <submittedName>
        <fullName evidence="1">Uncharacterized protein</fullName>
    </submittedName>
</protein>
<gene>
    <name evidence="1" type="ORF">RBSWK_02254</name>
</gene>
<accession>L7CJD7</accession>
<proteinExistence type="predicted"/>
<evidence type="ECO:0000313" key="2">
    <source>
        <dbReference type="Proteomes" id="UP000010959"/>
    </source>
</evidence>
<reference evidence="1 2" key="1">
    <citation type="journal article" date="2013" name="Mar. Genomics">
        <title>Expression of sulfatases in Rhodopirellula baltica and the diversity of sulfatases in the genus Rhodopirellula.</title>
        <authorList>
            <person name="Wegner C.E."/>
            <person name="Richter-Heitmann T."/>
            <person name="Klindworth A."/>
            <person name="Klockow C."/>
            <person name="Richter M."/>
            <person name="Achstetter T."/>
            <person name="Glockner F.O."/>
            <person name="Harder J."/>
        </authorList>
    </citation>
    <scope>NUCLEOTIDE SEQUENCE [LARGE SCALE GENOMIC DNA]</scope>
    <source>
        <strain evidence="1 2">SWK14</strain>
    </source>
</reference>
<comment type="caution">
    <text evidence="1">The sequence shown here is derived from an EMBL/GenBank/DDBJ whole genome shotgun (WGS) entry which is preliminary data.</text>
</comment>